<dbReference type="PATRIC" id="fig|1184267.3.peg.653"/>
<dbReference type="Proteomes" id="UP000012040">
    <property type="component" value="Chromosome"/>
</dbReference>
<reference evidence="3 4" key="1">
    <citation type="journal article" date="2013" name="ISME J.">
        <title>By their genes ye shall know them: genomic signatures of predatory bacteria.</title>
        <authorList>
            <person name="Pasternak Z."/>
            <person name="Pietrokovski S."/>
            <person name="Rotem O."/>
            <person name="Gophna U."/>
            <person name="Lurie-Weinberger M.N."/>
            <person name="Jurkevitch E."/>
        </authorList>
    </citation>
    <scope>NUCLEOTIDE SEQUENCE [LARGE SCALE GENOMIC DNA]</scope>
    <source>
        <strain evidence="3 4">JSS</strain>
    </source>
</reference>
<dbReference type="AlphaFoldDB" id="M4VP08"/>
<sequence>MKITTSLIVLALATGLMTSSFAHAEETVGEKAAATATKAKNATKKAYRSAKDEVCEMINGKMECLPQKVKHKAQNAADSAEAKAKEVKNKVD</sequence>
<evidence type="ECO:0000256" key="1">
    <source>
        <dbReference type="SAM" id="MobiDB-lite"/>
    </source>
</evidence>
<dbReference type="STRING" id="1184267.A11Q_644"/>
<feature type="signal peptide" evidence="2">
    <location>
        <begin position="1"/>
        <end position="24"/>
    </location>
</feature>
<feature type="region of interest" description="Disordered" evidence="1">
    <location>
        <begin position="72"/>
        <end position="92"/>
    </location>
</feature>
<dbReference type="RefSeq" id="WP_015469354.1">
    <property type="nucleotide sequence ID" value="NC_020813.1"/>
</dbReference>
<feature type="compositionally biased region" description="Basic and acidic residues" evidence="1">
    <location>
        <begin position="80"/>
        <end position="92"/>
    </location>
</feature>
<keyword evidence="2" id="KW-0732">Signal</keyword>
<dbReference type="OrthoDB" id="5296416at2"/>
<proteinExistence type="predicted"/>
<gene>
    <name evidence="3" type="ORF">A11Q_644</name>
</gene>
<feature type="chain" id="PRO_5004060733" evidence="2">
    <location>
        <begin position="25"/>
        <end position="92"/>
    </location>
</feature>
<dbReference type="KEGG" id="bex:A11Q_644"/>
<evidence type="ECO:0000256" key="2">
    <source>
        <dbReference type="SAM" id="SignalP"/>
    </source>
</evidence>
<protein>
    <submittedName>
        <fullName evidence="3">Uncharacterized protein</fullName>
    </submittedName>
</protein>
<dbReference type="HOGENOM" id="CLU_2407338_0_0_7"/>
<evidence type="ECO:0000313" key="3">
    <source>
        <dbReference type="EMBL" id="AGH94864.1"/>
    </source>
</evidence>
<keyword evidence="4" id="KW-1185">Reference proteome</keyword>
<organism evidence="3 4">
    <name type="scientific">Pseudobdellovibrio exovorus JSS</name>
    <dbReference type="NCBI Taxonomy" id="1184267"/>
    <lineage>
        <taxon>Bacteria</taxon>
        <taxon>Pseudomonadati</taxon>
        <taxon>Bdellovibrionota</taxon>
        <taxon>Bdellovibrionia</taxon>
        <taxon>Bdellovibrionales</taxon>
        <taxon>Pseudobdellovibrionaceae</taxon>
        <taxon>Pseudobdellovibrio</taxon>
    </lineage>
</organism>
<dbReference type="EMBL" id="CP003537">
    <property type="protein sequence ID" value="AGH94864.1"/>
    <property type="molecule type" value="Genomic_DNA"/>
</dbReference>
<name>M4VP08_9BACT</name>
<evidence type="ECO:0000313" key="4">
    <source>
        <dbReference type="Proteomes" id="UP000012040"/>
    </source>
</evidence>
<accession>M4VP08</accession>